<feature type="region of interest" description="Disordered" evidence="1">
    <location>
        <begin position="1"/>
        <end position="104"/>
    </location>
</feature>
<proteinExistence type="predicted"/>
<accession>A0A4Z2GBK5</accession>
<dbReference type="EMBL" id="SRLO01000607">
    <property type="protein sequence ID" value="TNN50749.1"/>
    <property type="molecule type" value="Genomic_DNA"/>
</dbReference>
<reference evidence="2 3" key="1">
    <citation type="submission" date="2019-03" db="EMBL/GenBank/DDBJ databases">
        <title>First draft genome of Liparis tanakae, snailfish: a comprehensive survey of snailfish specific genes.</title>
        <authorList>
            <person name="Kim W."/>
            <person name="Song I."/>
            <person name="Jeong J.-H."/>
            <person name="Kim D."/>
            <person name="Kim S."/>
            <person name="Ryu S."/>
            <person name="Song J.Y."/>
            <person name="Lee S.K."/>
        </authorList>
    </citation>
    <scope>NUCLEOTIDE SEQUENCE [LARGE SCALE GENOMIC DNA]</scope>
    <source>
        <tissue evidence="2">Muscle</tissue>
    </source>
</reference>
<gene>
    <name evidence="2" type="ORF">EYF80_039070</name>
</gene>
<dbReference type="Proteomes" id="UP000314294">
    <property type="component" value="Unassembled WGS sequence"/>
</dbReference>
<evidence type="ECO:0000313" key="3">
    <source>
        <dbReference type="Proteomes" id="UP000314294"/>
    </source>
</evidence>
<feature type="compositionally biased region" description="Basic and acidic residues" evidence="1">
    <location>
        <begin position="19"/>
        <end position="35"/>
    </location>
</feature>
<keyword evidence="3" id="KW-1185">Reference proteome</keyword>
<organism evidence="2 3">
    <name type="scientific">Liparis tanakae</name>
    <name type="common">Tanaka's snailfish</name>
    <dbReference type="NCBI Taxonomy" id="230148"/>
    <lineage>
        <taxon>Eukaryota</taxon>
        <taxon>Metazoa</taxon>
        <taxon>Chordata</taxon>
        <taxon>Craniata</taxon>
        <taxon>Vertebrata</taxon>
        <taxon>Euteleostomi</taxon>
        <taxon>Actinopterygii</taxon>
        <taxon>Neopterygii</taxon>
        <taxon>Teleostei</taxon>
        <taxon>Neoteleostei</taxon>
        <taxon>Acanthomorphata</taxon>
        <taxon>Eupercaria</taxon>
        <taxon>Perciformes</taxon>
        <taxon>Cottioidei</taxon>
        <taxon>Cottales</taxon>
        <taxon>Liparidae</taxon>
        <taxon>Liparis</taxon>
    </lineage>
</organism>
<protein>
    <submittedName>
        <fullName evidence="2">Uncharacterized protein</fullName>
    </submittedName>
</protein>
<feature type="compositionally biased region" description="Polar residues" evidence="1">
    <location>
        <begin position="75"/>
        <end position="85"/>
    </location>
</feature>
<sequence length="104" mass="11724">MSLSLRGGLSLSLQQPAEKSPRNGLRDRKTEDRARSIQTVDPPRSARVKVPIKEKHLHLRPDAPHLRSRSGEPNWKTTSGVNPFSLSERYRRHLNAPRSESPAA</sequence>
<evidence type="ECO:0000256" key="1">
    <source>
        <dbReference type="SAM" id="MobiDB-lite"/>
    </source>
</evidence>
<feature type="compositionally biased region" description="Basic and acidic residues" evidence="1">
    <location>
        <begin position="51"/>
        <end position="65"/>
    </location>
</feature>
<dbReference type="AlphaFoldDB" id="A0A4Z2GBK5"/>
<comment type="caution">
    <text evidence="2">The sequence shown here is derived from an EMBL/GenBank/DDBJ whole genome shotgun (WGS) entry which is preliminary data.</text>
</comment>
<feature type="compositionally biased region" description="Low complexity" evidence="1">
    <location>
        <begin position="1"/>
        <end position="13"/>
    </location>
</feature>
<evidence type="ECO:0000313" key="2">
    <source>
        <dbReference type="EMBL" id="TNN50749.1"/>
    </source>
</evidence>
<name>A0A4Z2GBK5_9TELE</name>